<name>A0A4U0GUF5_9SPHI</name>
<evidence type="ECO:0000313" key="2">
    <source>
        <dbReference type="Proteomes" id="UP000309872"/>
    </source>
</evidence>
<sequence length="66" mass="7736">MKITSQEYIIDAIQEALKTNTTGIGIAMKCDIRREKEYITIEPKRGQTLSFVDVFWLGYFVREYVN</sequence>
<dbReference type="EMBL" id="SUKA01000007">
    <property type="protein sequence ID" value="TJY62710.1"/>
    <property type="molecule type" value="Genomic_DNA"/>
</dbReference>
<protein>
    <submittedName>
        <fullName evidence="1">Uncharacterized protein</fullName>
    </submittedName>
</protein>
<accession>A0A4U0GUF5</accession>
<gene>
    <name evidence="1" type="ORF">FAZ19_19775</name>
</gene>
<organism evidence="1 2">
    <name type="scientific">Sphingobacterium alkalisoli</name>
    <dbReference type="NCBI Taxonomy" id="1874115"/>
    <lineage>
        <taxon>Bacteria</taxon>
        <taxon>Pseudomonadati</taxon>
        <taxon>Bacteroidota</taxon>
        <taxon>Sphingobacteriia</taxon>
        <taxon>Sphingobacteriales</taxon>
        <taxon>Sphingobacteriaceae</taxon>
        <taxon>Sphingobacterium</taxon>
    </lineage>
</organism>
<reference evidence="1 2" key="1">
    <citation type="submission" date="2019-04" db="EMBL/GenBank/DDBJ databases">
        <title>Sphingobacterium olei sp. nov., isolated from oil-contaminated soil.</title>
        <authorList>
            <person name="Liu B."/>
        </authorList>
    </citation>
    <scope>NUCLEOTIDE SEQUENCE [LARGE SCALE GENOMIC DNA]</scope>
    <source>
        <strain evidence="1 2">Y3L14</strain>
    </source>
</reference>
<dbReference type="Proteomes" id="UP000309872">
    <property type="component" value="Unassembled WGS sequence"/>
</dbReference>
<comment type="caution">
    <text evidence="1">The sequence shown here is derived from an EMBL/GenBank/DDBJ whole genome shotgun (WGS) entry which is preliminary data.</text>
</comment>
<proteinExistence type="predicted"/>
<dbReference type="AlphaFoldDB" id="A0A4U0GUF5"/>
<dbReference type="RefSeq" id="WP_136822497.1">
    <property type="nucleotide sequence ID" value="NZ_BMJX01000007.1"/>
</dbReference>
<evidence type="ECO:0000313" key="1">
    <source>
        <dbReference type="EMBL" id="TJY62710.1"/>
    </source>
</evidence>
<dbReference type="OrthoDB" id="711558at2"/>
<keyword evidence="2" id="KW-1185">Reference proteome</keyword>